<feature type="compositionally biased region" description="Low complexity" evidence="8">
    <location>
        <begin position="1685"/>
        <end position="1698"/>
    </location>
</feature>
<evidence type="ECO:0000256" key="3">
    <source>
        <dbReference type="ARBA" id="ARBA00022491"/>
    </source>
</evidence>
<dbReference type="GeneID" id="100377948"/>
<dbReference type="InterPro" id="IPR021990">
    <property type="entry name" value="Mediator_Med12_LCEWAV"/>
</dbReference>
<evidence type="ECO:0000256" key="4">
    <source>
        <dbReference type="ARBA" id="ARBA00023015"/>
    </source>
</evidence>
<feature type="region of interest" description="Disordered" evidence="8">
    <location>
        <begin position="1"/>
        <end position="43"/>
    </location>
</feature>
<feature type="compositionally biased region" description="Basic and acidic residues" evidence="8">
    <location>
        <begin position="1369"/>
        <end position="1387"/>
    </location>
</feature>
<name>A0ABM0MWU0_SACKO</name>
<keyword evidence="10" id="KW-1185">Reference proteome</keyword>
<evidence type="ECO:0000256" key="7">
    <source>
        <dbReference type="ARBA" id="ARBA00023242"/>
    </source>
</evidence>
<feature type="compositionally biased region" description="Polar residues" evidence="8">
    <location>
        <begin position="1648"/>
        <end position="1660"/>
    </location>
</feature>
<evidence type="ECO:0000313" key="10">
    <source>
        <dbReference type="Proteomes" id="UP000694865"/>
    </source>
</evidence>
<keyword evidence="4" id="KW-0805">Transcription regulation</keyword>
<sequence length="1727" mass="194310">MKHQEDQEEFLEESKGSATASYPARSEQKQQQQQQQGTGKGQPLSIEDWEIRAAIRANEQQIKQRGRAVEVRWSSDKCQESTAGFTISRVLITLEILDKHCFDRCDSMNSIDSLYNKVFGNTQNKENNELPASDDPIILLLCEWAVCPQRSGEHRALVVAKLLDKRQADLEIEKNADNDILDEKESISSASVMSNGLPIFQSLLLHFLDNQAPVVVDDASSQDDKTAFANLVLLFCELIQHNVFSHDAYMCTLISRGDLLPTPPPASVQSNSENIDDNGDIKMEEDILKMEPKVEDMEDKDNEFGLFPPIKEQSRRDSSFQEKFLEALKAEKLGSQQTFKDDKLDDDSRSQLFARSCIKQCKHLLYAKHFPIPQDEISSHECNQRLVVLYGVGKARDEARHAVKKVQKEILKIINKKGEKENSTPTKAKKHKSEAMPSLDSVFSKFQALSYFDQHTVTATCANNVLEQVRNFHQATSYHLPSVDHITFIFDLMEYALNINGLLDFAIQLLNDVSLVEAELLLKSSNLAGNYTTNLCLCIVAVLRRYHACLLLSTDQTSDVFEFLCGVVKHVGNVSDCTSAERCILTYLYDLYISCSYLKTRFSDGFASVASKVKQTIYANIQPSASNFLLDTSFMVEYIENPRGKQCHHSVVGRLLNDSTPNRYSFVCNALLNICNRPDTDRLNDISILCAELTACCNALSSEWLGILKGFCCSSNHDLGFIDVLCQVDVGDLSIHDSIAIFTAILIARHGLSLEDVVMHVAIPSIVNVCQSDQDAEPGARLTCHLLLRLFKTTSDPNDQSVSNRNMASIKSSCDRHLLSAAHHSISVGPVLAVLKALLMLGDANVGGGSGSATGLLTLEDFSDDPLFGFSNKSLGSMETASLSDYAKYVLKMICTQDWVREKCLKDPENLCTPELLLDNVFTNKQAQHLLQLICYPNGIPTAMEGNVSDSEQKQTIGRILRTLNQWTLRVSWLELQLMFKQCQNSEMNTLLDNIAKATIEVFQQQTEENVKMSNNINGGKRKMTTQQLRVEQERGSVWLVAPLISKLPSAVQGRVLKAAGNVLESGHSVFSSSKKDKEKHAQKSMSLLSHQPFLSLVLTCLKGQDEQREGLLTSLQTQLTQFLQSPKDDRWEDPKSRKMMHEALQLRLSLVGSMFDTILRSNQWTTEFALLLLQLITTGTVDIHASGELFTTVLDMLSVLLNGTMASDMAAGQCPGEENKKQHQSLIKKLKKELGDKHSEGIDKVRQLLPLQKQSCEVITCETMGTLIDTKGNKIAGFDSIDKKQGLQVSSKQKVSPWDMLEGHKNPAPLSWAWFGAMRLERKPLRYEDQHRLLFYHTHVKRKPTSYYLEPPPLPPDEEEPVQPASQEIEKPAVDVVKEQAEPKPEPKKKRRTKRKQSMSAYQKTESFQFQRGPVGFPEQSFGMPPQPVYPGMQPQTQQQSAYFSQPSMAQGPMDRSSNQPGTKQALSTYLRARHTGNQSQPQMQQQQDQAFPFGNPLFKYHFEKHRQTLLRQQLRQQNLQQGRSVSAENAALFPQYKSQQEQNLGHIPQPSNVSGGYGNYVPGQPLQPDMASAGVPRSSGMLSPSYGAGYTNQPMMQQMRQNQGQYITQQQQQQQQQPPLQQQQPQQPLSTVRLQHQLQQRNLQRSASLPQQGQSYMQQPPMIPQQERQQLIRQRQQLLAMQSQQMKTQEQAQTQALVRQLQRQMSGGVPPQPQLNPYQQPPNQF</sequence>
<keyword evidence="7" id="KW-0539">Nucleus</keyword>
<feature type="compositionally biased region" description="Polar residues" evidence="8">
    <location>
        <begin position="1457"/>
        <end position="1466"/>
    </location>
</feature>
<feature type="compositionally biased region" description="Acidic residues" evidence="8">
    <location>
        <begin position="1"/>
        <end position="11"/>
    </location>
</feature>
<feature type="region of interest" description="Disordered" evidence="8">
    <location>
        <begin position="1547"/>
        <end position="1670"/>
    </location>
</feature>
<feature type="region of interest" description="Disordered" evidence="8">
    <location>
        <begin position="1434"/>
        <end position="1466"/>
    </location>
</feature>
<evidence type="ECO:0000313" key="11">
    <source>
        <dbReference type="RefSeq" id="XP_006824481.1"/>
    </source>
</evidence>
<feature type="domain" description="Mediator complex subunit Med12 LCEWAV-domain" evidence="9">
    <location>
        <begin position="50"/>
        <end position="389"/>
    </location>
</feature>
<evidence type="ECO:0000256" key="1">
    <source>
        <dbReference type="ARBA" id="ARBA00004123"/>
    </source>
</evidence>
<dbReference type="Proteomes" id="UP000694865">
    <property type="component" value="Unplaced"/>
</dbReference>
<feature type="region of interest" description="Disordered" evidence="8">
    <location>
        <begin position="1685"/>
        <end position="1727"/>
    </location>
</feature>
<dbReference type="PANTHER" id="PTHR46007:SF11">
    <property type="entry name" value="MEDIATOR OF RNA POLYMERASE II TRANSCRIPTION SUBUNIT 12"/>
    <property type="match status" value="1"/>
</dbReference>
<feature type="compositionally biased region" description="Low complexity" evidence="8">
    <location>
        <begin position="1595"/>
        <end position="1647"/>
    </location>
</feature>
<evidence type="ECO:0000256" key="8">
    <source>
        <dbReference type="SAM" id="MobiDB-lite"/>
    </source>
</evidence>
<dbReference type="InterPro" id="IPR051647">
    <property type="entry name" value="Mediator_comp_sub12"/>
</dbReference>
<feature type="compositionally biased region" description="Basic residues" evidence="8">
    <location>
        <begin position="1388"/>
        <end position="1398"/>
    </location>
</feature>
<feature type="compositionally biased region" description="Polar residues" evidence="8">
    <location>
        <begin position="1547"/>
        <end position="1556"/>
    </location>
</feature>
<comment type="subcellular location">
    <subcellularLocation>
        <location evidence="1">Nucleus</location>
    </subcellularLocation>
</comment>
<keyword evidence="5" id="KW-0010">Activator</keyword>
<evidence type="ECO:0000259" key="9">
    <source>
        <dbReference type="Pfam" id="PF12145"/>
    </source>
</evidence>
<feature type="compositionally biased region" description="Low complexity" evidence="8">
    <location>
        <begin position="1717"/>
        <end position="1727"/>
    </location>
</feature>
<feature type="region of interest" description="Disordered" evidence="8">
    <location>
        <begin position="1346"/>
        <end position="1409"/>
    </location>
</feature>
<keyword evidence="3" id="KW-0678">Repressor</keyword>
<keyword evidence="6" id="KW-0804">Transcription</keyword>
<feature type="compositionally biased region" description="Polar residues" evidence="8">
    <location>
        <begin position="1435"/>
        <end position="1450"/>
    </location>
</feature>
<evidence type="ECO:0000256" key="2">
    <source>
        <dbReference type="ARBA" id="ARBA00010289"/>
    </source>
</evidence>
<organism evidence="10 11">
    <name type="scientific">Saccoglossus kowalevskii</name>
    <name type="common">Acorn worm</name>
    <dbReference type="NCBI Taxonomy" id="10224"/>
    <lineage>
        <taxon>Eukaryota</taxon>
        <taxon>Metazoa</taxon>
        <taxon>Hemichordata</taxon>
        <taxon>Enteropneusta</taxon>
        <taxon>Harrimaniidae</taxon>
        <taxon>Saccoglossus</taxon>
    </lineage>
</organism>
<feature type="compositionally biased region" description="Polar residues" evidence="8">
    <location>
        <begin position="1399"/>
        <end position="1409"/>
    </location>
</feature>
<dbReference type="RefSeq" id="XP_006824481.1">
    <property type="nucleotide sequence ID" value="XM_006824418.1"/>
</dbReference>
<gene>
    <name evidence="11" type="primary">LOC100377948</name>
</gene>
<evidence type="ECO:0000256" key="5">
    <source>
        <dbReference type="ARBA" id="ARBA00023159"/>
    </source>
</evidence>
<accession>A0ABM0MWU0</accession>
<proteinExistence type="inferred from homology"/>
<reference evidence="11" key="1">
    <citation type="submission" date="2025-08" db="UniProtKB">
        <authorList>
            <consortium name="RefSeq"/>
        </authorList>
    </citation>
    <scope>IDENTIFICATION</scope>
    <source>
        <tissue evidence="11">Testes</tissue>
    </source>
</reference>
<evidence type="ECO:0000256" key="6">
    <source>
        <dbReference type="ARBA" id="ARBA00023163"/>
    </source>
</evidence>
<dbReference type="PANTHER" id="PTHR46007">
    <property type="entry name" value="MEDIATOR OF RNA POLYMERASE II TRANSCRIPTION SUBUNIT 12"/>
    <property type="match status" value="1"/>
</dbReference>
<dbReference type="Pfam" id="PF12145">
    <property type="entry name" value="Med12-LCEWAV"/>
    <property type="match status" value="1"/>
</dbReference>
<protein>
    <submittedName>
        <fullName evidence="11">Mediator of RNA polymerase II transcription subunit 12-like protein-like</fullName>
    </submittedName>
</protein>
<comment type="similarity">
    <text evidence="2">Belongs to the Mediator complex subunit 12 family.</text>
</comment>